<comment type="caution">
    <text evidence="5">The sequence shown here is derived from an EMBL/GenBank/DDBJ whole genome shotgun (WGS) entry which is preliminary data.</text>
</comment>
<dbReference type="PANTHER" id="PTHR43060">
    <property type="entry name" value="3-HYDROXYISOBUTYRATE DEHYDROGENASE-LIKE 1, MITOCHONDRIAL-RELATED"/>
    <property type="match status" value="1"/>
</dbReference>
<gene>
    <name evidence="5" type="ORF">FGK64_20315</name>
</gene>
<dbReference type="Pfam" id="PF03446">
    <property type="entry name" value="NAD_binding_2"/>
    <property type="match status" value="1"/>
</dbReference>
<dbReference type="PANTHER" id="PTHR43060:SF15">
    <property type="entry name" value="3-HYDROXYISOBUTYRATE DEHYDROGENASE-LIKE 1, MITOCHONDRIAL-RELATED"/>
    <property type="match status" value="1"/>
</dbReference>
<dbReference type="InterPro" id="IPR006115">
    <property type="entry name" value="6PGDH_NADP-bd"/>
</dbReference>
<evidence type="ECO:0000313" key="5">
    <source>
        <dbReference type="EMBL" id="TMV08312.1"/>
    </source>
</evidence>
<dbReference type="Gene3D" id="3.40.50.720">
    <property type="entry name" value="NAD(P)-binding Rossmann-like Domain"/>
    <property type="match status" value="1"/>
</dbReference>
<organism evidence="5 6">
    <name type="scientific">Arenibacterium halophilum</name>
    <dbReference type="NCBI Taxonomy" id="2583821"/>
    <lineage>
        <taxon>Bacteria</taxon>
        <taxon>Pseudomonadati</taxon>
        <taxon>Pseudomonadota</taxon>
        <taxon>Alphaproteobacteria</taxon>
        <taxon>Rhodobacterales</taxon>
        <taxon>Paracoccaceae</taxon>
        <taxon>Arenibacterium</taxon>
    </lineage>
</organism>
<evidence type="ECO:0000256" key="1">
    <source>
        <dbReference type="ARBA" id="ARBA00023002"/>
    </source>
</evidence>
<keyword evidence="1" id="KW-0560">Oxidoreductase</keyword>
<protein>
    <submittedName>
        <fullName evidence="5">NAD(P)-dependent oxidoreductase</fullName>
    </submittedName>
</protein>
<dbReference type="SUPFAM" id="SSF51735">
    <property type="entry name" value="NAD(P)-binding Rossmann-fold domains"/>
    <property type="match status" value="1"/>
</dbReference>
<evidence type="ECO:0000313" key="6">
    <source>
        <dbReference type="Proteomes" id="UP001191082"/>
    </source>
</evidence>
<evidence type="ECO:0000259" key="4">
    <source>
        <dbReference type="Pfam" id="PF14833"/>
    </source>
</evidence>
<dbReference type="InterPro" id="IPR036291">
    <property type="entry name" value="NAD(P)-bd_dom_sf"/>
</dbReference>
<accession>A0ABY2WZI2</accession>
<feature type="domain" description="3-hydroxyisobutyrate dehydrogenase-like NAD-binding" evidence="4">
    <location>
        <begin position="168"/>
        <end position="280"/>
    </location>
</feature>
<keyword evidence="6" id="KW-1185">Reference proteome</keyword>
<dbReference type="Pfam" id="PF14833">
    <property type="entry name" value="NAD_binding_11"/>
    <property type="match status" value="1"/>
</dbReference>
<dbReference type="EMBL" id="VCPC01000006">
    <property type="protein sequence ID" value="TMV08312.1"/>
    <property type="molecule type" value="Genomic_DNA"/>
</dbReference>
<evidence type="ECO:0000256" key="2">
    <source>
        <dbReference type="ARBA" id="ARBA00023027"/>
    </source>
</evidence>
<evidence type="ECO:0000259" key="3">
    <source>
        <dbReference type="Pfam" id="PF03446"/>
    </source>
</evidence>
<dbReference type="Proteomes" id="UP001191082">
    <property type="component" value="Unassembled WGS sequence"/>
</dbReference>
<dbReference type="PIRSF" id="PIRSF000103">
    <property type="entry name" value="HIBADH"/>
    <property type="match status" value="1"/>
</dbReference>
<dbReference type="SUPFAM" id="SSF48179">
    <property type="entry name" value="6-phosphogluconate dehydrogenase C-terminal domain-like"/>
    <property type="match status" value="1"/>
</dbReference>
<dbReference type="InterPro" id="IPR015815">
    <property type="entry name" value="HIBADH-related"/>
</dbReference>
<reference evidence="5 6" key="1">
    <citation type="submission" date="2019-05" db="EMBL/GenBank/DDBJ databases">
        <title>Marivita sp. nov. isolated from sea sediment.</title>
        <authorList>
            <person name="Kim W."/>
        </authorList>
    </citation>
    <scope>NUCLEOTIDE SEQUENCE [LARGE SCALE GENOMIC DNA]</scope>
    <source>
        <strain evidence="5 6">CAU 1492</strain>
    </source>
</reference>
<dbReference type="InterPro" id="IPR029154">
    <property type="entry name" value="HIBADH-like_NADP-bd"/>
</dbReference>
<dbReference type="InterPro" id="IPR008927">
    <property type="entry name" value="6-PGluconate_DH-like_C_sf"/>
</dbReference>
<dbReference type="RefSeq" id="WP_138865703.1">
    <property type="nucleotide sequence ID" value="NZ_VCPC01000006.1"/>
</dbReference>
<dbReference type="InterPro" id="IPR013328">
    <property type="entry name" value="6PGD_dom2"/>
</dbReference>
<proteinExistence type="predicted"/>
<name>A0ABY2WZI2_9RHOB</name>
<dbReference type="Gene3D" id="1.10.1040.10">
    <property type="entry name" value="N-(1-d-carboxylethyl)-l-norvaline Dehydrogenase, domain 2"/>
    <property type="match status" value="1"/>
</dbReference>
<keyword evidence="2" id="KW-0520">NAD</keyword>
<feature type="domain" description="6-phosphogluconate dehydrogenase NADP-binding" evidence="3">
    <location>
        <begin position="5"/>
        <end position="165"/>
    </location>
</feature>
<sequence length="290" mass="30426">MGNNKVGIIGVGLMGHGIAYNIAKSGWPISYLDHPGNQPTDDLDKLGALSCATGADIARDCDVVILCVTGTPQIEDVLTRSDGVLAGITDGTVVIDCSTAIPTSTIEIALKVKAAGGVFLDAPMTRTPKEAAEGRLNLIVGGEEDLFKEHLPLLQAFAENITYAGAVGSGHTLKLIHNFVSLGFSAVLAEAATAAEKSGIDPSILLDVLENGGGRGVILDRFRSYLLARDPEGFVFSLSNAAKDTGYYHSMVRELAVSEQVASAVKGIYEGQVKAGEGNRYIPELISLLR</sequence>